<reference evidence="1" key="1">
    <citation type="submission" date="2021-02" db="EMBL/GenBank/DDBJ databases">
        <title>Natrosporangium hydrolyticum gen. nov., sp. nov, a haloalkaliphilic actinobacterium from a soda solonchak soil.</title>
        <authorList>
            <person name="Sorokin D.Y."/>
            <person name="Khijniak T.V."/>
            <person name="Zakharycheva A.P."/>
            <person name="Boueva O.V."/>
            <person name="Ariskina E.V."/>
            <person name="Hahnke R.L."/>
            <person name="Bunk B."/>
            <person name="Sproer C."/>
            <person name="Schumann P."/>
            <person name="Evtushenko L.I."/>
            <person name="Kublanov I.V."/>
        </authorList>
    </citation>
    <scope>NUCLEOTIDE SEQUENCE</scope>
    <source>
        <strain evidence="1">DSM 106523</strain>
    </source>
</reference>
<proteinExistence type="predicted"/>
<dbReference type="Proteomes" id="UP000662857">
    <property type="component" value="Chromosome"/>
</dbReference>
<accession>A0A895YFD3</accession>
<evidence type="ECO:0000313" key="2">
    <source>
        <dbReference type="Proteomes" id="UP000662857"/>
    </source>
</evidence>
<keyword evidence="2" id="KW-1185">Reference proteome</keyword>
<sequence length="183" mass="19690">MTERETAQAWAKVRSGGPQRVPPGGQTPLGVRRLVTEDAQAAWLLPELPESAGPAVLAEYGLPGNALTDPRGSLRALAACLRCCWVDPGDEIWPGVPAPLPEVAAVFAQLTPGRDQPTRHRTLLGGIRRLAAAGWLRFDERTRTVRLGPRVAAWSPLELSTLRELWRMIPAATGQQPSAGAAR</sequence>
<dbReference type="EMBL" id="CP070499">
    <property type="protein sequence ID" value="QSB13246.1"/>
    <property type="molecule type" value="Genomic_DNA"/>
</dbReference>
<evidence type="ECO:0000313" key="1">
    <source>
        <dbReference type="EMBL" id="QSB13246.1"/>
    </source>
</evidence>
<dbReference type="AlphaFoldDB" id="A0A895YFD3"/>
<organism evidence="1 2">
    <name type="scientific">Natronosporangium hydrolyticum</name>
    <dbReference type="NCBI Taxonomy" id="2811111"/>
    <lineage>
        <taxon>Bacteria</taxon>
        <taxon>Bacillati</taxon>
        <taxon>Actinomycetota</taxon>
        <taxon>Actinomycetes</taxon>
        <taxon>Micromonosporales</taxon>
        <taxon>Micromonosporaceae</taxon>
        <taxon>Natronosporangium</taxon>
    </lineage>
</organism>
<gene>
    <name evidence="1" type="ORF">JQS43_16620</name>
</gene>
<name>A0A895YFD3_9ACTN</name>
<protein>
    <submittedName>
        <fullName evidence="1">Uncharacterized protein</fullName>
    </submittedName>
</protein>
<dbReference type="KEGG" id="nhy:JQS43_16620"/>
<dbReference type="RefSeq" id="WP_239675326.1">
    <property type="nucleotide sequence ID" value="NZ_CP070499.1"/>
</dbReference>